<protein>
    <submittedName>
        <fullName evidence="1">Uncharacterized protein</fullName>
    </submittedName>
</protein>
<evidence type="ECO:0000313" key="2">
    <source>
        <dbReference type="Proteomes" id="UP000029867"/>
    </source>
</evidence>
<dbReference type="AlphaFoldDB" id="A0A099NRN9"/>
<sequence>MAAAFDELAKRTTADNTDTDLAWYPNSDHNNTTPIVCHSCHFSSDSDETRSGVPDLSNVNTKKFDYSVYGC</sequence>
<dbReference type="EMBL" id="JQFK01001504">
    <property type="protein sequence ID" value="KGK34571.1"/>
    <property type="molecule type" value="Genomic_DNA"/>
</dbReference>
<gene>
    <name evidence="1" type="ORF">JL09_g6281</name>
</gene>
<name>A0A099NRN9_PICKU</name>
<dbReference type="HOGENOM" id="CLU_2740370_0_0_1"/>
<organism evidence="1 2">
    <name type="scientific">Pichia kudriavzevii</name>
    <name type="common">Yeast</name>
    <name type="synonym">Issatchenkia orientalis</name>
    <dbReference type="NCBI Taxonomy" id="4909"/>
    <lineage>
        <taxon>Eukaryota</taxon>
        <taxon>Fungi</taxon>
        <taxon>Dikarya</taxon>
        <taxon>Ascomycota</taxon>
        <taxon>Saccharomycotina</taxon>
        <taxon>Pichiomycetes</taxon>
        <taxon>Pichiales</taxon>
        <taxon>Pichiaceae</taxon>
        <taxon>Pichia</taxon>
    </lineage>
</organism>
<evidence type="ECO:0000313" key="1">
    <source>
        <dbReference type="EMBL" id="KGK34571.1"/>
    </source>
</evidence>
<reference evidence="2" key="1">
    <citation type="journal article" date="2014" name="Microb. Cell Fact.">
        <title>Exploiting Issatchenkia orientalis SD108 for succinic acid production.</title>
        <authorList>
            <person name="Xiao H."/>
            <person name="Shao Z."/>
            <person name="Jiang Y."/>
            <person name="Dole S."/>
            <person name="Zhao H."/>
        </authorList>
    </citation>
    <scope>NUCLEOTIDE SEQUENCE [LARGE SCALE GENOMIC DNA]</scope>
    <source>
        <strain evidence="2">SD108</strain>
    </source>
</reference>
<dbReference type="Proteomes" id="UP000029867">
    <property type="component" value="Unassembled WGS sequence"/>
</dbReference>
<accession>A0A099NRN9</accession>
<proteinExistence type="predicted"/>
<comment type="caution">
    <text evidence="1">The sequence shown here is derived from an EMBL/GenBank/DDBJ whole genome shotgun (WGS) entry which is preliminary data.</text>
</comment>
<dbReference type="VEuPathDB" id="FungiDB:C5L36_0C01950"/>